<dbReference type="InterPro" id="IPR042100">
    <property type="entry name" value="Bug_dom1"/>
</dbReference>
<gene>
    <name evidence="3" type="ORF">BHK69_19610</name>
</gene>
<accession>A0A1D7U4P7</accession>
<evidence type="ECO:0000313" key="3">
    <source>
        <dbReference type="EMBL" id="AOO82355.1"/>
    </source>
</evidence>
<dbReference type="Gene3D" id="3.40.190.10">
    <property type="entry name" value="Periplasmic binding protein-like II"/>
    <property type="match status" value="1"/>
</dbReference>
<evidence type="ECO:0000256" key="2">
    <source>
        <dbReference type="SAM" id="SignalP"/>
    </source>
</evidence>
<dbReference type="PROSITE" id="PS51318">
    <property type="entry name" value="TAT"/>
    <property type="match status" value="1"/>
</dbReference>
<reference evidence="3 4" key="1">
    <citation type="journal article" date="2015" name="Antonie Van Leeuwenhoek">
        <title>Bosea vaviloviae sp. nov., a new species of slow-growing rhizobia isolated from nodules of the relict species Vavilovia formosa (Stev.) Fed.</title>
        <authorList>
            <person name="Safronova V.I."/>
            <person name="Kuznetsova I.G."/>
            <person name="Sazanova A.L."/>
            <person name="Kimeklis A.K."/>
            <person name="Belimov A.A."/>
            <person name="Andronov E.E."/>
            <person name="Pinaev A.G."/>
            <person name="Chizhevskaya E.P."/>
            <person name="Pukhaev A.R."/>
            <person name="Popov K.P."/>
            <person name="Willems A."/>
            <person name="Tikhonovich I.A."/>
        </authorList>
    </citation>
    <scope>NUCLEOTIDE SEQUENCE [LARGE SCALE GENOMIC DNA]</scope>
    <source>
        <strain evidence="3 4">Vaf18</strain>
    </source>
</reference>
<dbReference type="STRING" id="1526658.BHK69_19610"/>
<dbReference type="RefSeq" id="WP_069691564.1">
    <property type="nucleotide sequence ID" value="NZ_CP017147.1"/>
</dbReference>
<dbReference type="InterPro" id="IPR006311">
    <property type="entry name" value="TAT_signal"/>
</dbReference>
<feature type="signal peptide" evidence="2">
    <location>
        <begin position="1"/>
        <end position="19"/>
    </location>
</feature>
<sequence>MKRSITRRAALGLVGGAFATPLIARSGWAQAYPTKPVTVIIPFGAGGTTDLIGRIICEKLSQRMGKSFVIENRAGAGGNTGVAALAHATPDGYTIGMTTVATHGINPNLFKDKLPFKALEDFEFLSLASSQPNFMCCHPSLPAQNVAEFIAYLKANPGKETFASSGLGTSIHLCGELFMQLAGVKMQHVTYRSSGALMQDVISGNVKITFDNFTSPYPHYKAGTVRGLAVTTMQRAKIAPEIPALSETLPGFDIASWNGFLAPKGTPKEICDRLVAELQAVLKDPSVTSRFEELGAAATPSSAEEARAKSTAEIAKFKDIIEKAGISIQN</sequence>
<protein>
    <recommendedName>
        <fullName evidence="5">MFS transporter</fullName>
    </recommendedName>
</protein>
<dbReference type="Proteomes" id="UP000094969">
    <property type="component" value="Chromosome"/>
</dbReference>
<dbReference type="PANTHER" id="PTHR42928">
    <property type="entry name" value="TRICARBOXYLATE-BINDING PROTEIN"/>
    <property type="match status" value="1"/>
</dbReference>
<dbReference type="SUPFAM" id="SSF53850">
    <property type="entry name" value="Periplasmic binding protein-like II"/>
    <property type="match status" value="1"/>
</dbReference>
<name>A0A1D7U4P7_9HYPH</name>
<dbReference type="AlphaFoldDB" id="A0A1D7U4P7"/>
<keyword evidence="4" id="KW-1185">Reference proteome</keyword>
<dbReference type="OrthoDB" id="7374750at2"/>
<dbReference type="Pfam" id="PF03401">
    <property type="entry name" value="TctC"/>
    <property type="match status" value="1"/>
</dbReference>
<comment type="similarity">
    <text evidence="1">Belongs to the UPF0065 (bug) family.</text>
</comment>
<evidence type="ECO:0008006" key="5">
    <source>
        <dbReference type="Google" id="ProtNLM"/>
    </source>
</evidence>
<dbReference type="EMBL" id="CP017147">
    <property type="protein sequence ID" value="AOO82355.1"/>
    <property type="molecule type" value="Genomic_DNA"/>
</dbReference>
<dbReference type="InterPro" id="IPR005064">
    <property type="entry name" value="BUG"/>
</dbReference>
<dbReference type="KEGG" id="bvv:BHK69_19610"/>
<evidence type="ECO:0000313" key="4">
    <source>
        <dbReference type="Proteomes" id="UP000094969"/>
    </source>
</evidence>
<organism evidence="3 4">
    <name type="scientific">Bosea vaviloviae</name>
    <dbReference type="NCBI Taxonomy" id="1526658"/>
    <lineage>
        <taxon>Bacteria</taxon>
        <taxon>Pseudomonadati</taxon>
        <taxon>Pseudomonadota</taxon>
        <taxon>Alphaproteobacteria</taxon>
        <taxon>Hyphomicrobiales</taxon>
        <taxon>Boseaceae</taxon>
        <taxon>Bosea</taxon>
    </lineage>
</organism>
<dbReference type="PIRSF" id="PIRSF017082">
    <property type="entry name" value="YflP"/>
    <property type="match status" value="1"/>
</dbReference>
<keyword evidence="2" id="KW-0732">Signal</keyword>
<dbReference type="Gene3D" id="3.40.190.150">
    <property type="entry name" value="Bordetella uptake gene, domain 1"/>
    <property type="match status" value="1"/>
</dbReference>
<feature type="chain" id="PRO_5009099932" description="MFS transporter" evidence="2">
    <location>
        <begin position="20"/>
        <end position="330"/>
    </location>
</feature>
<dbReference type="CDD" id="cd13578">
    <property type="entry name" value="PBP2_Bug27"/>
    <property type="match status" value="1"/>
</dbReference>
<dbReference type="PANTHER" id="PTHR42928:SF5">
    <property type="entry name" value="BLR1237 PROTEIN"/>
    <property type="match status" value="1"/>
</dbReference>
<evidence type="ECO:0000256" key="1">
    <source>
        <dbReference type="ARBA" id="ARBA00006987"/>
    </source>
</evidence>
<proteinExistence type="inferred from homology"/>